<evidence type="ECO:0000313" key="2">
    <source>
        <dbReference type="Proteomes" id="UP000309340"/>
    </source>
</evidence>
<proteinExistence type="predicted"/>
<comment type="caution">
    <text evidence="1">The sequence shown here is derived from an EMBL/GenBank/DDBJ whole genome shotgun (WGS) entry which is preliminary data.</text>
</comment>
<evidence type="ECO:0000313" key="1">
    <source>
        <dbReference type="EMBL" id="TKA37073.1"/>
    </source>
</evidence>
<feature type="non-terminal residue" evidence="1">
    <location>
        <position position="81"/>
    </location>
</feature>
<dbReference type="AlphaFoldDB" id="A0A4U0UMY3"/>
<name>A0A4U0UMY3_9PEZI</name>
<organism evidence="1 2">
    <name type="scientific">Friedmanniomyces simplex</name>
    <dbReference type="NCBI Taxonomy" id="329884"/>
    <lineage>
        <taxon>Eukaryota</taxon>
        <taxon>Fungi</taxon>
        <taxon>Dikarya</taxon>
        <taxon>Ascomycota</taxon>
        <taxon>Pezizomycotina</taxon>
        <taxon>Dothideomycetes</taxon>
        <taxon>Dothideomycetidae</taxon>
        <taxon>Mycosphaerellales</taxon>
        <taxon>Teratosphaeriaceae</taxon>
        <taxon>Friedmanniomyces</taxon>
    </lineage>
</organism>
<keyword evidence="2" id="KW-1185">Reference proteome</keyword>
<dbReference type="EMBL" id="NAJQ01002818">
    <property type="protein sequence ID" value="TKA37073.1"/>
    <property type="molecule type" value="Genomic_DNA"/>
</dbReference>
<gene>
    <name evidence="1" type="ORF">B0A55_13624</name>
</gene>
<accession>A0A4U0UMY3</accession>
<sequence length="81" mass="9324">MDERIFQQLDVLERGARVNIRPAQEEYNDSSAEYSAYDGRDPGYDTYGADATLRRHDQGDEHVQMIVSRVNQTSTPGMDQW</sequence>
<dbReference type="Proteomes" id="UP000309340">
    <property type="component" value="Unassembled WGS sequence"/>
</dbReference>
<protein>
    <submittedName>
        <fullName evidence="1">Uncharacterized protein</fullName>
    </submittedName>
</protein>
<reference evidence="1 2" key="1">
    <citation type="submission" date="2017-03" db="EMBL/GenBank/DDBJ databases">
        <title>Genomes of endolithic fungi from Antarctica.</title>
        <authorList>
            <person name="Coleine C."/>
            <person name="Masonjones S."/>
            <person name="Stajich J.E."/>
        </authorList>
    </citation>
    <scope>NUCLEOTIDE SEQUENCE [LARGE SCALE GENOMIC DNA]</scope>
    <source>
        <strain evidence="1 2">CCFEE 5184</strain>
    </source>
</reference>